<dbReference type="EMBL" id="CABITT030000002">
    <property type="protein sequence ID" value="VVA94354.1"/>
    <property type="molecule type" value="Genomic_DNA"/>
</dbReference>
<name>A0A565AZR1_9BRAS</name>
<evidence type="ECO:0000313" key="2">
    <source>
        <dbReference type="Proteomes" id="UP000489600"/>
    </source>
</evidence>
<dbReference type="Proteomes" id="UP000489600">
    <property type="component" value="Unassembled WGS sequence"/>
</dbReference>
<evidence type="ECO:0000313" key="1">
    <source>
        <dbReference type="EMBL" id="VVA94354.1"/>
    </source>
</evidence>
<gene>
    <name evidence="1" type="ORF">ANE_LOCUS4799</name>
</gene>
<proteinExistence type="predicted"/>
<accession>A0A565AZR1</accession>
<reference evidence="1" key="1">
    <citation type="submission" date="2019-07" db="EMBL/GenBank/DDBJ databases">
        <authorList>
            <person name="Dittberner H."/>
        </authorList>
    </citation>
    <scope>NUCLEOTIDE SEQUENCE [LARGE SCALE GENOMIC DNA]</scope>
</reference>
<keyword evidence="2" id="KW-1185">Reference proteome</keyword>
<comment type="caution">
    <text evidence="1">The sequence shown here is derived from an EMBL/GenBank/DDBJ whole genome shotgun (WGS) entry which is preliminary data.</text>
</comment>
<organism evidence="1 2">
    <name type="scientific">Arabis nemorensis</name>
    <dbReference type="NCBI Taxonomy" id="586526"/>
    <lineage>
        <taxon>Eukaryota</taxon>
        <taxon>Viridiplantae</taxon>
        <taxon>Streptophyta</taxon>
        <taxon>Embryophyta</taxon>
        <taxon>Tracheophyta</taxon>
        <taxon>Spermatophyta</taxon>
        <taxon>Magnoliopsida</taxon>
        <taxon>eudicotyledons</taxon>
        <taxon>Gunneridae</taxon>
        <taxon>Pentapetalae</taxon>
        <taxon>rosids</taxon>
        <taxon>malvids</taxon>
        <taxon>Brassicales</taxon>
        <taxon>Brassicaceae</taxon>
        <taxon>Arabideae</taxon>
        <taxon>Arabis</taxon>
    </lineage>
</organism>
<sequence>MCEEIKDFWVSLEGLRSQIWFLSVLSPAVLPPLRFFFRLQICVFPSLSSSFGFSFFVCCVEGGCRDGVWSGGFGEVWNWSRRQFVGAFVVCYRFWTLPLLGLAANF</sequence>
<dbReference type="AlphaFoldDB" id="A0A565AZR1"/>
<protein>
    <submittedName>
        <fullName evidence="1">Uncharacterized protein</fullName>
    </submittedName>
</protein>